<feature type="compositionally biased region" description="Basic residues" evidence="1">
    <location>
        <begin position="355"/>
        <end position="367"/>
    </location>
</feature>
<organism evidence="3 4">
    <name type="scientific">Coprinopsis cinerea (strain Okayama-7 / 130 / ATCC MYA-4618 / FGSC 9003)</name>
    <name type="common">Inky cap fungus</name>
    <name type="synonym">Hormographiella aspergillata</name>
    <dbReference type="NCBI Taxonomy" id="240176"/>
    <lineage>
        <taxon>Eukaryota</taxon>
        <taxon>Fungi</taxon>
        <taxon>Dikarya</taxon>
        <taxon>Basidiomycota</taxon>
        <taxon>Agaricomycotina</taxon>
        <taxon>Agaricomycetes</taxon>
        <taxon>Agaricomycetidae</taxon>
        <taxon>Agaricales</taxon>
        <taxon>Agaricineae</taxon>
        <taxon>Psathyrellaceae</taxon>
        <taxon>Coprinopsis</taxon>
    </lineage>
</organism>
<dbReference type="RefSeq" id="XP_001837477.1">
    <property type="nucleotide sequence ID" value="XM_001837425.2"/>
</dbReference>
<dbReference type="OMA" id="PNVRWGR"/>
<sequence length="367" mass="40818">MKFSNIALGVLAFGGLSARAQYFSEGWKPGQPVHHTVAEAEATYAPGGPIPGSPQVQQQQKGTTPSPVSLLQWLDPEKLLSSVLKKAGFNMTGVGQSPWDERIPLITDDNYHDVIVNETFESEDEERDRVWALVVTVSANRQEPLSKIVDEMFDSAYNKTLEENDLPHVRWGRIDYFNVTYITTKWNVWKAPYIILLQDRGQTLHFFRPGNMRIDPDALREFLKTEGYKTLPPWSSIWAPGGDREWILDLFAVWMTKAYNITTKVPRWILFILSGGLASTVLSFLHKPSKTPAAKPKKVTMGPQPKTGDNINKEAADRRVSDSTTPAATPTPKATTPSESVTQKTAGTPSPAKRSSARQRKGKKSAA</sequence>
<feature type="compositionally biased region" description="Polar residues" evidence="1">
    <location>
        <begin position="54"/>
        <end position="66"/>
    </location>
</feature>
<dbReference type="AlphaFoldDB" id="A8NYN6"/>
<dbReference type="VEuPathDB" id="FungiDB:CC1G_01389"/>
<reference evidence="3 4" key="1">
    <citation type="journal article" date="2010" name="Proc. Natl. Acad. Sci. U.S.A.">
        <title>Insights into evolution of multicellular fungi from the assembled chromosomes of the mushroom Coprinopsis cinerea (Coprinus cinereus).</title>
        <authorList>
            <person name="Stajich J.E."/>
            <person name="Wilke S.K."/>
            <person name="Ahren D."/>
            <person name="Au C.H."/>
            <person name="Birren B.W."/>
            <person name="Borodovsky M."/>
            <person name="Burns C."/>
            <person name="Canback B."/>
            <person name="Casselton L.A."/>
            <person name="Cheng C.K."/>
            <person name="Deng J."/>
            <person name="Dietrich F.S."/>
            <person name="Fargo D.C."/>
            <person name="Farman M.L."/>
            <person name="Gathman A.C."/>
            <person name="Goldberg J."/>
            <person name="Guigo R."/>
            <person name="Hoegger P.J."/>
            <person name="Hooker J.B."/>
            <person name="Huggins A."/>
            <person name="James T.Y."/>
            <person name="Kamada T."/>
            <person name="Kilaru S."/>
            <person name="Kodira C."/>
            <person name="Kues U."/>
            <person name="Kupfer D."/>
            <person name="Kwan H.S."/>
            <person name="Lomsadze A."/>
            <person name="Li W."/>
            <person name="Lilly W.W."/>
            <person name="Ma L.J."/>
            <person name="Mackey A.J."/>
            <person name="Manning G."/>
            <person name="Martin F."/>
            <person name="Muraguchi H."/>
            <person name="Natvig D.O."/>
            <person name="Palmerini H."/>
            <person name="Ramesh M.A."/>
            <person name="Rehmeyer C.J."/>
            <person name="Roe B.A."/>
            <person name="Shenoy N."/>
            <person name="Stanke M."/>
            <person name="Ter-Hovhannisyan V."/>
            <person name="Tunlid A."/>
            <person name="Velagapudi R."/>
            <person name="Vision T.J."/>
            <person name="Zeng Q."/>
            <person name="Zolan M.E."/>
            <person name="Pukkila P.J."/>
        </authorList>
    </citation>
    <scope>NUCLEOTIDE SEQUENCE [LARGE SCALE GENOMIC DNA]</scope>
    <source>
        <strain evidence="4">Okayama-7 / 130 / ATCC MYA-4618 / FGSC 9003</strain>
    </source>
</reference>
<dbReference type="GeneID" id="6014033"/>
<feature type="compositionally biased region" description="Basic and acidic residues" evidence="1">
    <location>
        <begin position="311"/>
        <end position="321"/>
    </location>
</feature>
<dbReference type="OrthoDB" id="2502001at2759"/>
<name>A8NYN6_COPC7</name>
<dbReference type="EMBL" id="AACS02000005">
    <property type="protein sequence ID" value="EAU84393.1"/>
    <property type="molecule type" value="Genomic_DNA"/>
</dbReference>
<dbReference type="Proteomes" id="UP000001861">
    <property type="component" value="Unassembled WGS sequence"/>
</dbReference>
<keyword evidence="2" id="KW-0732">Signal</keyword>
<evidence type="ECO:0000256" key="1">
    <source>
        <dbReference type="SAM" id="MobiDB-lite"/>
    </source>
</evidence>
<evidence type="ECO:0000313" key="4">
    <source>
        <dbReference type="Proteomes" id="UP000001861"/>
    </source>
</evidence>
<feature type="compositionally biased region" description="Low complexity" evidence="1">
    <location>
        <begin position="324"/>
        <end position="337"/>
    </location>
</feature>
<feature type="chain" id="PRO_5002724896" description="Thioredoxin domain-containing protein" evidence="2">
    <location>
        <begin position="21"/>
        <end position="367"/>
    </location>
</feature>
<feature type="compositionally biased region" description="Polar residues" evidence="1">
    <location>
        <begin position="338"/>
        <end position="348"/>
    </location>
</feature>
<comment type="caution">
    <text evidence="3">The sequence shown here is derived from an EMBL/GenBank/DDBJ whole genome shotgun (WGS) entry which is preliminary data.</text>
</comment>
<evidence type="ECO:0008006" key="5">
    <source>
        <dbReference type="Google" id="ProtNLM"/>
    </source>
</evidence>
<feature type="region of interest" description="Disordered" evidence="1">
    <location>
        <begin position="43"/>
        <end position="66"/>
    </location>
</feature>
<gene>
    <name evidence="3" type="ORF">CC1G_01389</name>
</gene>
<evidence type="ECO:0000313" key="3">
    <source>
        <dbReference type="EMBL" id="EAU84393.1"/>
    </source>
</evidence>
<evidence type="ECO:0000256" key="2">
    <source>
        <dbReference type="SAM" id="SignalP"/>
    </source>
</evidence>
<protein>
    <recommendedName>
        <fullName evidence="5">Thioredoxin domain-containing protein</fullName>
    </recommendedName>
</protein>
<dbReference type="InParanoid" id="A8NYN6"/>
<dbReference type="KEGG" id="cci:CC1G_01389"/>
<proteinExistence type="predicted"/>
<feature type="signal peptide" evidence="2">
    <location>
        <begin position="1"/>
        <end position="20"/>
    </location>
</feature>
<accession>A8NYN6</accession>
<keyword evidence="4" id="KW-1185">Reference proteome</keyword>
<feature type="region of interest" description="Disordered" evidence="1">
    <location>
        <begin position="289"/>
        <end position="367"/>
    </location>
</feature>
<dbReference type="eggNOG" id="ENOG502SD56">
    <property type="taxonomic scope" value="Eukaryota"/>
</dbReference>